<dbReference type="NCBIfam" id="TIGR00765">
    <property type="entry name" value="yihY_not_rbn"/>
    <property type="match status" value="1"/>
</dbReference>
<accession>A0A1T0CT36</accession>
<feature type="transmembrane region" description="Helical" evidence="7">
    <location>
        <begin position="243"/>
        <end position="262"/>
    </location>
</feature>
<dbReference type="PANTHER" id="PTHR30213:SF0">
    <property type="entry name" value="UPF0761 MEMBRANE PROTEIN YIHY"/>
    <property type="match status" value="1"/>
</dbReference>
<gene>
    <name evidence="8" type="ORF">B0680_01520</name>
</gene>
<evidence type="ECO:0000256" key="3">
    <source>
        <dbReference type="ARBA" id="ARBA00022519"/>
    </source>
</evidence>
<evidence type="ECO:0000256" key="1">
    <source>
        <dbReference type="ARBA" id="ARBA00004651"/>
    </source>
</evidence>
<feature type="transmembrane region" description="Helical" evidence="7">
    <location>
        <begin position="100"/>
        <end position="119"/>
    </location>
</feature>
<dbReference type="OrthoDB" id="9808671at2"/>
<dbReference type="EMBL" id="MUYU01000006">
    <property type="protein sequence ID" value="OOS25538.1"/>
    <property type="molecule type" value="Genomic_DNA"/>
</dbReference>
<dbReference type="Pfam" id="PF03631">
    <property type="entry name" value="Virul_fac_BrkB"/>
    <property type="match status" value="1"/>
</dbReference>
<dbReference type="AlphaFoldDB" id="A0A1T0CT36"/>
<evidence type="ECO:0000313" key="9">
    <source>
        <dbReference type="Proteomes" id="UP000189800"/>
    </source>
</evidence>
<sequence>MTQFLNKLPFAHHAWFMYLCLLIRHFDEDECMQKAASLTYTTLLAIVPVLTVTLVIFSSVPALEGVREQLQMAIYNNFIPSSGAQISQHIQSFIEKSSNLGIIGVVGLFVTAILTLITIEQAFNKIWRVDDRSGGMASIIRYWVMITLGPIVLGVVFGASSAIASLNFLNQKIAGYGIDWGVWAYILSFGLMVLGFIGMYWFIPKAQVPIKNAVIAGVVIAVLFELLKKVFGVAMSNFTSYEAIYGAFAALPIFLLWIYLSWNLILLGVQISYTLTIFDTKEVPVRHPLLSLLDMLNFTYKNYQKGNTVSEDALRQLLGRKELPKWHTYLNLLLDNNLITPTKDNNYTLKTDLNTVNLWQFYKSLPYPLPIRSELDQLKSTDYDPWFVELYDHLIKIEKTASHELHLPLGVLFDSTPLREKQPIVSIETQDSIEQSDNNGYEPKARRTIDEHGNVVIIPDGDAKFTEGRLAKAVRLIKPARHFFGRNKKRFGGIKRAVSDTDSQDGE</sequence>
<keyword evidence="4 7" id="KW-0812">Transmembrane</keyword>
<evidence type="ECO:0000313" key="8">
    <source>
        <dbReference type="EMBL" id="OOS25538.1"/>
    </source>
</evidence>
<dbReference type="HAMAP" id="MF_00672">
    <property type="entry name" value="UPF0761"/>
    <property type="match status" value="1"/>
</dbReference>
<protein>
    <recommendedName>
        <fullName evidence="7">UPF0761 membrane protein B0680_01520</fullName>
    </recommendedName>
</protein>
<evidence type="ECO:0000256" key="6">
    <source>
        <dbReference type="ARBA" id="ARBA00023136"/>
    </source>
</evidence>
<feature type="transmembrane region" description="Helical" evidence="7">
    <location>
        <begin position="140"/>
        <end position="163"/>
    </location>
</feature>
<evidence type="ECO:0000256" key="7">
    <source>
        <dbReference type="HAMAP-Rule" id="MF_00672"/>
    </source>
</evidence>
<dbReference type="InterPro" id="IPR023679">
    <property type="entry name" value="UPF0761_bac"/>
</dbReference>
<comment type="similarity">
    <text evidence="7">Belongs to the UPF0761 family.</text>
</comment>
<dbReference type="RefSeq" id="WP_078253295.1">
    <property type="nucleotide sequence ID" value="NZ_MUYU01000006.1"/>
</dbReference>
<keyword evidence="9" id="KW-1185">Reference proteome</keyword>
<dbReference type="GO" id="GO:0005886">
    <property type="term" value="C:plasma membrane"/>
    <property type="evidence" value="ECO:0007669"/>
    <property type="project" value="UniProtKB-SubCell"/>
</dbReference>
<keyword evidence="6 7" id="KW-0472">Membrane</keyword>
<evidence type="ECO:0000256" key="4">
    <source>
        <dbReference type="ARBA" id="ARBA00022692"/>
    </source>
</evidence>
<dbReference type="Proteomes" id="UP000189800">
    <property type="component" value="Unassembled WGS sequence"/>
</dbReference>
<feature type="transmembrane region" description="Helical" evidence="7">
    <location>
        <begin position="38"/>
        <end position="60"/>
    </location>
</feature>
<name>A0A1T0CT36_9GAMM</name>
<keyword evidence="2 7" id="KW-1003">Cell membrane</keyword>
<keyword evidence="3" id="KW-0997">Cell inner membrane</keyword>
<reference evidence="8 9" key="1">
    <citation type="submission" date="2017-02" db="EMBL/GenBank/DDBJ databases">
        <title>Draft genome sequence of Moraxella pluranimalium CCUG 54913T type strain.</title>
        <authorList>
            <person name="Salva-Serra F."/>
            <person name="Engstrom-Jakobsson H."/>
            <person name="Thorell K."/>
            <person name="Jaen-Luchoro D."/>
            <person name="Gonzales-Siles L."/>
            <person name="Karlsson R."/>
            <person name="Yazdan S."/>
            <person name="Boulund F."/>
            <person name="Johnning A."/>
            <person name="Engstrand L."/>
            <person name="Kristiansson E."/>
            <person name="Moore E."/>
        </authorList>
    </citation>
    <scope>NUCLEOTIDE SEQUENCE [LARGE SCALE GENOMIC DNA]</scope>
    <source>
        <strain evidence="8 9">CCUG 54913</strain>
    </source>
</reference>
<comment type="caution">
    <text evidence="8">The sequence shown here is derived from an EMBL/GenBank/DDBJ whole genome shotgun (WGS) entry which is preliminary data.</text>
</comment>
<feature type="transmembrane region" description="Helical" evidence="7">
    <location>
        <begin position="210"/>
        <end position="231"/>
    </location>
</feature>
<proteinExistence type="inferred from homology"/>
<keyword evidence="5 7" id="KW-1133">Transmembrane helix</keyword>
<dbReference type="PANTHER" id="PTHR30213">
    <property type="entry name" value="INNER MEMBRANE PROTEIN YHJD"/>
    <property type="match status" value="1"/>
</dbReference>
<comment type="subcellular location">
    <subcellularLocation>
        <location evidence="1 7">Cell membrane</location>
        <topology evidence="1 7">Multi-pass membrane protein</topology>
    </subcellularLocation>
</comment>
<evidence type="ECO:0000256" key="5">
    <source>
        <dbReference type="ARBA" id="ARBA00022989"/>
    </source>
</evidence>
<feature type="transmembrane region" description="Helical" evidence="7">
    <location>
        <begin position="183"/>
        <end position="203"/>
    </location>
</feature>
<organism evidence="8 9">
    <name type="scientific">Moraxella pluranimalium</name>
    <dbReference type="NCBI Taxonomy" id="470453"/>
    <lineage>
        <taxon>Bacteria</taxon>
        <taxon>Pseudomonadati</taxon>
        <taxon>Pseudomonadota</taxon>
        <taxon>Gammaproteobacteria</taxon>
        <taxon>Moraxellales</taxon>
        <taxon>Moraxellaceae</taxon>
        <taxon>Moraxella</taxon>
    </lineage>
</organism>
<dbReference type="STRING" id="470453.B0680_01520"/>
<dbReference type="InterPro" id="IPR017039">
    <property type="entry name" value="Virul_fac_BrkB"/>
</dbReference>
<evidence type="ECO:0000256" key="2">
    <source>
        <dbReference type="ARBA" id="ARBA00022475"/>
    </source>
</evidence>